<dbReference type="InterPro" id="IPR058647">
    <property type="entry name" value="BSH_CzcB-like"/>
</dbReference>
<proteinExistence type="inferred from homology"/>
<dbReference type="InterPro" id="IPR058792">
    <property type="entry name" value="Beta-barrel_RND_2"/>
</dbReference>
<dbReference type="EMBL" id="CP046045">
    <property type="protein sequence ID" value="QGM28741.1"/>
    <property type="molecule type" value="Genomic_DNA"/>
</dbReference>
<dbReference type="InterPro" id="IPR006143">
    <property type="entry name" value="RND_pump_MFP"/>
</dbReference>
<accession>A0AAP9KK45</accession>
<dbReference type="PANTHER" id="PTHR30469:SF15">
    <property type="entry name" value="HLYD FAMILY OF SECRETION PROTEINS"/>
    <property type="match status" value="1"/>
</dbReference>
<dbReference type="InterPro" id="IPR058627">
    <property type="entry name" value="MdtA-like_C"/>
</dbReference>
<evidence type="ECO:0000313" key="6">
    <source>
        <dbReference type="EMBL" id="QGM28741.1"/>
    </source>
</evidence>
<comment type="similarity">
    <text evidence="1">Belongs to the membrane fusion protein (MFP) (TC 8.A.1) family.</text>
</comment>
<organism evidence="6 7">
    <name type="scientific">Acinetobacter towneri</name>
    <dbReference type="NCBI Taxonomy" id="202956"/>
    <lineage>
        <taxon>Bacteria</taxon>
        <taxon>Pseudomonadati</taxon>
        <taxon>Pseudomonadota</taxon>
        <taxon>Gammaproteobacteria</taxon>
        <taxon>Moraxellales</taxon>
        <taxon>Moraxellaceae</taxon>
        <taxon>Acinetobacter</taxon>
    </lineage>
</organism>
<keyword evidence="2" id="KW-0175">Coiled coil</keyword>
<evidence type="ECO:0000313" key="7">
    <source>
        <dbReference type="Proteomes" id="UP000405075"/>
    </source>
</evidence>
<dbReference type="Gene3D" id="2.40.50.100">
    <property type="match status" value="1"/>
</dbReference>
<dbReference type="AlphaFoldDB" id="A0AAP9KK45"/>
<feature type="domain" description="Multidrug resistance protein MdtA-like C-terminal permuted SH3" evidence="4">
    <location>
        <begin position="285"/>
        <end position="342"/>
    </location>
</feature>
<protein>
    <submittedName>
        <fullName evidence="6">Efflux RND transporter periplasmic adaptor subunit</fullName>
    </submittedName>
</protein>
<dbReference type="Gene3D" id="2.40.420.20">
    <property type="match status" value="1"/>
</dbReference>
<gene>
    <name evidence="6" type="ORF">GJD93_14175</name>
</gene>
<evidence type="ECO:0000256" key="1">
    <source>
        <dbReference type="ARBA" id="ARBA00009477"/>
    </source>
</evidence>
<dbReference type="Gene3D" id="1.10.287.470">
    <property type="entry name" value="Helix hairpin bin"/>
    <property type="match status" value="1"/>
</dbReference>
<dbReference type="GO" id="GO:0015562">
    <property type="term" value="F:efflux transmembrane transporter activity"/>
    <property type="evidence" value="ECO:0007669"/>
    <property type="project" value="TreeGrafter"/>
</dbReference>
<feature type="domain" description="CusB-like beta-barrel" evidence="3">
    <location>
        <begin position="208"/>
        <end position="280"/>
    </location>
</feature>
<evidence type="ECO:0000259" key="3">
    <source>
        <dbReference type="Pfam" id="PF25954"/>
    </source>
</evidence>
<feature type="domain" description="CzcB-like barrel-sandwich hybrid" evidence="5">
    <location>
        <begin position="63"/>
        <end position="200"/>
    </location>
</feature>
<dbReference type="RefSeq" id="WP_154321218.1">
    <property type="nucleotide sequence ID" value="NZ_CP046045.1"/>
</dbReference>
<sequence length="379" mass="41153">MNTTQNLIASLMLLCCITLMGCSKQKTEVEQEVPLVMVTQPSSLHLEQKSYAGEVQARQQTALAFRVAGQVTQRFADVGDQVKVGQVLAKLDVQDAALQLNAARAQLESAQSAAKIASDELQRFQQLLPMNAVSRSQYDAVKNQYQHAMAQLKQAQSNYAVSSNQTDYNQLRATKNGVITERNIEVGQVLAAGQVAYQLAIDGEREVVIGVPEQAVGEIRVGQEATVSLWSQPDTRFAGTVREISPAADQSRTFKVKVALREGNAQIQLGQSARVFLTRQANQGLYVPLSSVSATGQQAFVLVLQPDSTVRQIPVTLGAYGRDSVPVLSGLQPQDYVVMGGVHLLRDRQKIRPINRDNQAVQAVNPTAQAASAATQTER</sequence>
<reference evidence="7" key="1">
    <citation type="submission" date="2019-11" db="EMBL/GenBank/DDBJ databases">
        <title>Escherichia coli 1916D6.</title>
        <authorList>
            <person name="Yao H."/>
            <person name="Du X."/>
            <person name="Yu R."/>
            <person name="Li A."/>
        </authorList>
    </citation>
    <scope>NUCLEOTIDE SEQUENCE [LARGE SCALE GENOMIC DNA]</scope>
    <source>
        <strain evidence="7">19110F47</strain>
    </source>
</reference>
<dbReference type="Proteomes" id="UP000405075">
    <property type="component" value="Chromosome"/>
</dbReference>
<dbReference type="SUPFAM" id="SSF111369">
    <property type="entry name" value="HlyD-like secretion proteins"/>
    <property type="match status" value="1"/>
</dbReference>
<dbReference type="Pfam" id="PF25973">
    <property type="entry name" value="BSH_CzcB"/>
    <property type="match status" value="1"/>
</dbReference>
<evidence type="ECO:0000259" key="4">
    <source>
        <dbReference type="Pfam" id="PF25967"/>
    </source>
</evidence>
<name>A0AAP9KK45_9GAMM</name>
<evidence type="ECO:0000256" key="2">
    <source>
        <dbReference type="SAM" id="Coils"/>
    </source>
</evidence>
<dbReference type="GO" id="GO:1990281">
    <property type="term" value="C:efflux pump complex"/>
    <property type="evidence" value="ECO:0007669"/>
    <property type="project" value="TreeGrafter"/>
</dbReference>
<dbReference type="Pfam" id="PF25967">
    <property type="entry name" value="RND-MFP_C"/>
    <property type="match status" value="1"/>
</dbReference>
<dbReference type="PANTHER" id="PTHR30469">
    <property type="entry name" value="MULTIDRUG RESISTANCE PROTEIN MDTA"/>
    <property type="match status" value="1"/>
</dbReference>
<dbReference type="Gene3D" id="2.40.30.170">
    <property type="match status" value="1"/>
</dbReference>
<evidence type="ECO:0000259" key="5">
    <source>
        <dbReference type="Pfam" id="PF25973"/>
    </source>
</evidence>
<dbReference type="Pfam" id="PF25954">
    <property type="entry name" value="Beta-barrel_RND_2"/>
    <property type="match status" value="1"/>
</dbReference>
<feature type="coiled-coil region" evidence="2">
    <location>
        <begin position="93"/>
        <end position="158"/>
    </location>
</feature>
<dbReference type="NCBIfam" id="TIGR01730">
    <property type="entry name" value="RND_mfp"/>
    <property type="match status" value="1"/>
</dbReference>